<dbReference type="GO" id="GO:0008483">
    <property type="term" value="F:transaminase activity"/>
    <property type="evidence" value="ECO:0007669"/>
    <property type="project" value="UniProtKB-KW"/>
</dbReference>
<dbReference type="InterPro" id="IPR015422">
    <property type="entry name" value="PyrdxlP-dep_Trfase_small"/>
</dbReference>
<evidence type="ECO:0000256" key="1">
    <source>
        <dbReference type="ARBA" id="ARBA00001933"/>
    </source>
</evidence>
<comment type="caution">
    <text evidence="7">The sequence shown here is derived from an EMBL/GenBank/DDBJ whole genome shotgun (WGS) entry which is preliminary data.</text>
</comment>
<keyword evidence="8" id="KW-1185">Reference proteome</keyword>
<dbReference type="OrthoDB" id="3861823at2"/>
<dbReference type="eggNOG" id="COG0436">
    <property type="taxonomic scope" value="Bacteria"/>
</dbReference>
<evidence type="ECO:0000256" key="2">
    <source>
        <dbReference type="ARBA" id="ARBA00007441"/>
    </source>
</evidence>
<evidence type="ECO:0000313" key="7">
    <source>
        <dbReference type="EMBL" id="KEQ22808.1"/>
    </source>
</evidence>
<gene>
    <name evidence="7" type="ORF">ET33_20860</name>
</gene>
<dbReference type="PANTHER" id="PTHR46383:SF1">
    <property type="entry name" value="ASPARTATE AMINOTRANSFERASE"/>
    <property type="match status" value="1"/>
</dbReference>
<dbReference type="Pfam" id="PF00155">
    <property type="entry name" value="Aminotran_1_2"/>
    <property type="match status" value="1"/>
</dbReference>
<dbReference type="InterPro" id="IPR015424">
    <property type="entry name" value="PyrdxlP-dep_Trfase"/>
</dbReference>
<comment type="similarity">
    <text evidence="2">Belongs to the class-I pyridoxal-phosphate-dependent aminotransferase family.</text>
</comment>
<reference evidence="7 8" key="1">
    <citation type="submission" date="2014-06" db="EMBL/GenBank/DDBJ databases">
        <title>Draft genome sequence of Paenibacillus sp. MSt1.</title>
        <authorList>
            <person name="Aw Y.K."/>
            <person name="Ong K.S."/>
            <person name="Gan H.M."/>
            <person name="Lee S.M."/>
        </authorList>
    </citation>
    <scope>NUCLEOTIDE SEQUENCE [LARGE SCALE GENOMIC DNA]</scope>
    <source>
        <strain evidence="7 8">MSt1</strain>
    </source>
</reference>
<organism evidence="7 8">
    <name type="scientific">Paenibacillus tyrfis</name>
    <dbReference type="NCBI Taxonomy" id="1501230"/>
    <lineage>
        <taxon>Bacteria</taxon>
        <taxon>Bacillati</taxon>
        <taxon>Bacillota</taxon>
        <taxon>Bacilli</taxon>
        <taxon>Bacillales</taxon>
        <taxon>Paenibacillaceae</taxon>
        <taxon>Paenibacillus</taxon>
    </lineage>
</organism>
<dbReference type="GO" id="GO:0030170">
    <property type="term" value="F:pyridoxal phosphate binding"/>
    <property type="evidence" value="ECO:0007669"/>
    <property type="project" value="InterPro"/>
</dbReference>
<dbReference type="Gene3D" id="3.90.1150.10">
    <property type="entry name" value="Aspartate Aminotransferase, domain 1"/>
    <property type="match status" value="1"/>
</dbReference>
<accession>A0A081NWI5</accession>
<dbReference type="Gene3D" id="3.40.640.10">
    <property type="entry name" value="Type I PLP-dependent aspartate aminotransferase-like (Major domain)"/>
    <property type="match status" value="1"/>
</dbReference>
<evidence type="ECO:0000256" key="3">
    <source>
        <dbReference type="ARBA" id="ARBA00022576"/>
    </source>
</evidence>
<dbReference type="InterPro" id="IPR015421">
    <property type="entry name" value="PyrdxlP-dep_Trfase_major"/>
</dbReference>
<dbReference type="SUPFAM" id="SSF53383">
    <property type="entry name" value="PLP-dependent transferases"/>
    <property type="match status" value="1"/>
</dbReference>
<dbReference type="RefSeq" id="WP_036690068.1">
    <property type="nucleotide sequence ID" value="NZ_JNVM01000031.1"/>
</dbReference>
<dbReference type="EMBL" id="JNVM01000031">
    <property type="protein sequence ID" value="KEQ22808.1"/>
    <property type="molecule type" value="Genomic_DNA"/>
</dbReference>
<dbReference type="AlphaFoldDB" id="A0A081NWI5"/>
<evidence type="ECO:0000313" key="8">
    <source>
        <dbReference type="Proteomes" id="UP000028123"/>
    </source>
</evidence>
<dbReference type="InterPro" id="IPR004839">
    <property type="entry name" value="Aminotransferase_I/II_large"/>
</dbReference>
<name>A0A081NWI5_9BACL</name>
<evidence type="ECO:0000256" key="4">
    <source>
        <dbReference type="ARBA" id="ARBA00022679"/>
    </source>
</evidence>
<dbReference type="InterPro" id="IPR050596">
    <property type="entry name" value="AspAT/PAT-like"/>
</dbReference>
<keyword evidence="5" id="KW-0663">Pyridoxal phosphate</keyword>
<keyword evidence="3" id="KW-0032">Aminotransferase</keyword>
<feature type="domain" description="Aminotransferase class I/classII large" evidence="6">
    <location>
        <begin position="79"/>
        <end position="297"/>
    </location>
</feature>
<dbReference type="PANTHER" id="PTHR46383">
    <property type="entry name" value="ASPARTATE AMINOTRANSFERASE"/>
    <property type="match status" value="1"/>
</dbReference>
<comment type="cofactor">
    <cofactor evidence="1">
        <name>pyridoxal 5'-phosphate</name>
        <dbReference type="ChEBI" id="CHEBI:597326"/>
    </cofactor>
</comment>
<evidence type="ECO:0000256" key="5">
    <source>
        <dbReference type="ARBA" id="ARBA00022898"/>
    </source>
</evidence>
<sequence length="382" mass="43735">MKSLMRMPNLTRYESIGINQLFNVADGHAHQPQTDAQRQIIGRLPDLFDRAEATRQAELEDEFRRLFYTLAGQPTAAGLARTLFCYSASLSTDLIATFLASRGLTAALLHPCFDNLATLMRRRNVALTPLHEEELRLDRMEETFAGLAADAVFITLPNNPTGFELSQEEWERLVALCGHYGKLLIVDCTFRFFSRKPLWDQYELLERSNISYLMVEDTGKTWPTQDLKCSILAMSEDLADDVLELHNDILLNVSPFILQLLIEYLKDTARNGLRTVVWETIDRNRRTLREAIRSSGLLLDNPGSTISVEWLRITDPNVRSLDMVDRLQRLGLGILPGDHFYWQDHGRGERYIRIALARCLDMFNEACKILQLALRTNRMDSA</sequence>
<dbReference type="Proteomes" id="UP000028123">
    <property type="component" value="Unassembled WGS sequence"/>
</dbReference>
<dbReference type="GO" id="GO:0006520">
    <property type="term" value="P:amino acid metabolic process"/>
    <property type="evidence" value="ECO:0007669"/>
    <property type="project" value="InterPro"/>
</dbReference>
<evidence type="ECO:0000259" key="6">
    <source>
        <dbReference type="Pfam" id="PF00155"/>
    </source>
</evidence>
<proteinExistence type="inferred from homology"/>
<protein>
    <recommendedName>
        <fullName evidence="6">Aminotransferase class I/classII large domain-containing protein</fullName>
    </recommendedName>
</protein>
<keyword evidence="4" id="KW-0808">Transferase</keyword>